<comment type="caution">
    <text evidence="2">The sequence shown here is derived from an EMBL/GenBank/DDBJ whole genome shotgun (WGS) entry which is preliminary data.</text>
</comment>
<dbReference type="AlphaFoldDB" id="A0AAV2IHI6"/>
<feature type="non-terminal residue" evidence="2">
    <location>
        <position position="202"/>
    </location>
</feature>
<sequence>MLKFVTTKPPRGRSPSGSGTPDRDVIHRMSRETSPSATSLRTHYSPRIVRKHHSFSHPHQYPDGRASSSAPSYRTSPNPSRGGAWGQGQTVRRPGDQARTYQAPPEFRSSGLSEQDFCRQQSYLLQPQERPLQQQQQLRQQLQPGSFAGTKYAYQQAAASDSGSPYATLYFRDSSSDVISPTSKENKFPLELEGLYSTTKSS</sequence>
<dbReference type="Proteomes" id="UP001497497">
    <property type="component" value="Unassembled WGS sequence"/>
</dbReference>
<evidence type="ECO:0000313" key="3">
    <source>
        <dbReference type="Proteomes" id="UP001497497"/>
    </source>
</evidence>
<organism evidence="2 3">
    <name type="scientific">Lymnaea stagnalis</name>
    <name type="common">Great pond snail</name>
    <name type="synonym">Helix stagnalis</name>
    <dbReference type="NCBI Taxonomy" id="6523"/>
    <lineage>
        <taxon>Eukaryota</taxon>
        <taxon>Metazoa</taxon>
        <taxon>Spiralia</taxon>
        <taxon>Lophotrochozoa</taxon>
        <taxon>Mollusca</taxon>
        <taxon>Gastropoda</taxon>
        <taxon>Heterobranchia</taxon>
        <taxon>Euthyneura</taxon>
        <taxon>Panpulmonata</taxon>
        <taxon>Hygrophila</taxon>
        <taxon>Lymnaeoidea</taxon>
        <taxon>Lymnaeidae</taxon>
        <taxon>Lymnaea</taxon>
    </lineage>
</organism>
<feature type="compositionally biased region" description="Polar residues" evidence="1">
    <location>
        <begin position="66"/>
        <end position="79"/>
    </location>
</feature>
<proteinExistence type="predicted"/>
<evidence type="ECO:0000256" key="1">
    <source>
        <dbReference type="SAM" id="MobiDB-lite"/>
    </source>
</evidence>
<name>A0AAV2IHI6_LYMST</name>
<accession>A0AAV2IHI6</accession>
<keyword evidence="3" id="KW-1185">Reference proteome</keyword>
<gene>
    <name evidence="2" type="ORF">GSLYS_00019637001</name>
</gene>
<feature type="region of interest" description="Disordered" evidence="1">
    <location>
        <begin position="1"/>
        <end position="114"/>
    </location>
</feature>
<dbReference type="EMBL" id="CAXITT010000792">
    <property type="protein sequence ID" value="CAL1546260.1"/>
    <property type="molecule type" value="Genomic_DNA"/>
</dbReference>
<feature type="compositionally biased region" description="Basic and acidic residues" evidence="1">
    <location>
        <begin position="21"/>
        <end position="31"/>
    </location>
</feature>
<evidence type="ECO:0000313" key="2">
    <source>
        <dbReference type="EMBL" id="CAL1546260.1"/>
    </source>
</evidence>
<protein>
    <submittedName>
        <fullName evidence="2">Uncharacterized protein</fullName>
    </submittedName>
</protein>
<feature type="compositionally biased region" description="Polar residues" evidence="1">
    <location>
        <begin position="32"/>
        <end position="42"/>
    </location>
</feature>
<reference evidence="2 3" key="1">
    <citation type="submission" date="2024-04" db="EMBL/GenBank/DDBJ databases">
        <authorList>
            <consortium name="Genoscope - CEA"/>
            <person name="William W."/>
        </authorList>
    </citation>
    <scope>NUCLEOTIDE SEQUENCE [LARGE SCALE GENOMIC DNA]</scope>
</reference>